<dbReference type="EMBL" id="JAPDRQ010000045">
    <property type="protein sequence ID" value="KAJ9658995.1"/>
    <property type="molecule type" value="Genomic_DNA"/>
</dbReference>
<sequence>MARQHADPKDTILTTFGTGISDPNQERYSLFAPEDHSTSDYSLPSFKVSQITHTLESPSSRENLHVEERQRHAYLILAGRVLSENKFGNKNELNDVSINSLCGTFDAGQDETLYAVPESRKMVKIPALVPLEMVQQDSFGAQMEPSASHETPKSHGETQETIESWLLGVGDCFGVQENMKLNHEDLLVSLEFLELLGDKKNAILGSRPKTHGKSMSMQLDGTSTSGHQ</sequence>
<proteinExistence type="predicted"/>
<protein>
    <submittedName>
        <fullName evidence="1">Uncharacterized protein</fullName>
    </submittedName>
</protein>
<reference evidence="1" key="1">
    <citation type="submission" date="2022-10" db="EMBL/GenBank/DDBJ databases">
        <title>Culturing micro-colonial fungi from biological soil crusts in the Mojave desert and describing Neophaeococcomyces mojavensis, and introducing the new genera and species Taxawa tesnikishii.</title>
        <authorList>
            <person name="Kurbessoian T."/>
            <person name="Stajich J.E."/>
        </authorList>
    </citation>
    <scope>NUCLEOTIDE SEQUENCE</scope>
    <source>
        <strain evidence="1">JES_112</strain>
    </source>
</reference>
<organism evidence="1 2">
    <name type="scientific">Neophaeococcomyces mojaviensis</name>
    <dbReference type="NCBI Taxonomy" id="3383035"/>
    <lineage>
        <taxon>Eukaryota</taxon>
        <taxon>Fungi</taxon>
        <taxon>Dikarya</taxon>
        <taxon>Ascomycota</taxon>
        <taxon>Pezizomycotina</taxon>
        <taxon>Eurotiomycetes</taxon>
        <taxon>Chaetothyriomycetidae</taxon>
        <taxon>Chaetothyriales</taxon>
        <taxon>Chaetothyriales incertae sedis</taxon>
        <taxon>Neophaeococcomyces</taxon>
    </lineage>
</organism>
<name>A0ACC3AC02_9EURO</name>
<dbReference type="Proteomes" id="UP001172386">
    <property type="component" value="Unassembled WGS sequence"/>
</dbReference>
<accession>A0ACC3AC02</accession>
<keyword evidence="2" id="KW-1185">Reference proteome</keyword>
<gene>
    <name evidence="1" type="ORF">H2198_003424</name>
</gene>
<evidence type="ECO:0000313" key="2">
    <source>
        <dbReference type="Proteomes" id="UP001172386"/>
    </source>
</evidence>
<evidence type="ECO:0000313" key="1">
    <source>
        <dbReference type="EMBL" id="KAJ9658995.1"/>
    </source>
</evidence>
<comment type="caution">
    <text evidence="1">The sequence shown here is derived from an EMBL/GenBank/DDBJ whole genome shotgun (WGS) entry which is preliminary data.</text>
</comment>